<dbReference type="PANTHER" id="PTHR34389">
    <property type="entry name" value="L-RHAMNOSE MUTAROTASE"/>
    <property type="match status" value="1"/>
</dbReference>
<dbReference type="Gene3D" id="3.30.70.100">
    <property type="match status" value="1"/>
</dbReference>
<dbReference type="GO" id="GO:0016857">
    <property type="term" value="F:racemase and epimerase activity, acting on carbohydrates and derivatives"/>
    <property type="evidence" value="ECO:0007669"/>
    <property type="project" value="InterPro"/>
</dbReference>
<name>X1HVQ3_9ZZZZ</name>
<sequence length="69" mass="8600">KKLLYFFKDNYLFSYFEYIGSNYKADMKKMADDPHTQEWWKIIMPMQEPLPTKKPDEWWAEMEEVFHVD</sequence>
<dbReference type="InterPro" id="IPR008000">
    <property type="entry name" value="Rham/fucose_mutarotase"/>
</dbReference>
<gene>
    <name evidence="1" type="ORF">S03H2_31206</name>
</gene>
<accession>X1HVQ3</accession>
<dbReference type="AlphaFoldDB" id="X1HVQ3"/>
<dbReference type="EMBL" id="BARU01018914">
    <property type="protein sequence ID" value="GAH61150.1"/>
    <property type="molecule type" value="Genomic_DNA"/>
</dbReference>
<dbReference type="SUPFAM" id="SSF54909">
    <property type="entry name" value="Dimeric alpha+beta barrel"/>
    <property type="match status" value="1"/>
</dbReference>
<organism evidence="1">
    <name type="scientific">marine sediment metagenome</name>
    <dbReference type="NCBI Taxonomy" id="412755"/>
    <lineage>
        <taxon>unclassified sequences</taxon>
        <taxon>metagenomes</taxon>
        <taxon>ecological metagenomes</taxon>
    </lineage>
</organism>
<evidence type="ECO:0000313" key="1">
    <source>
        <dbReference type="EMBL" id="GAH61150.1"/>
    </source>
</evidence>
<comment type="caution">
    <text evidence="1">The sequence shown here is derived from an EMBL/GenBank/DDBJ whole genome shotgun (WGS) entry which is preliminary data.</text>
</comment>
<reference evidence="1" key="1">
    <citation type="journal article" date="2014" name="Front. Microbiol.">
        <title>High frequency of phylogenetically diverse reductive dehalogenase-homologous genes in deep subseafloor sedimentary metagenomes.</title>
        <authorList>
            <person name="Kawai M."/>
            <person name="Futagami T."/>
            <person name="Toyoda A."/>
            <person name="Takaki Y."/>
            <person name="Nishi S."/>
            <person name="Hori S."/>
            <person name="Arai W."/>
            <person name="Tsubouchi T."/>
            <person name="Morono Y."/>
            <person name="Uchiyama I."/>
            <person name="Ito T."/>
            <person name="Fujiyama A."/>
            <person name="Inagaki F."/>
            <person name="Takami H."/>
        </authorList>
    </citation>
    <scope>NUCLEOTIDE SEQUENCE</scope>
    <source>
        <strain evidence="1">Expedition CK06-06</strain>
    </source>
</reference>
<proteinExistence type="predicted"/>
<evidence type="ECO:0008006" key="2">
    <source>
        <dbReference type="Google" id="ProtNLM"/>
    </source>
</evidence>
<dbReference type="PANTHER" id="PTHR34389:SF2">
    <property type="entry name" value="L-RHAMNOSE MUTAROTASE"/>
    <property type="match status" value="1"/>
</dbReference>
<protein>
    <recommendedName>
        <fullName evidence="2">L-rhamnose mutarotase</fullName>
    </recommendedName>
</protein>
<dbReference type="Pfam" id="PF05336">
    <property type="entry name" value="rhaM"/>
    <property type="match status" value="1"/>
</dbReference>
<dbReference type="InterPro" id="IPR011008">
    <property type="entry name" value="Dimeric_a/b-barrel"/>
</dbReference>
<feature type="non-terminal residue" evidence="1">
    <location>
        <position position="1"/>
    </location>
</feature>